<accession>A0A2R4XMT9</accession>
<dbReference type="InterPro" id="IPR018523">
    <property type="entry name" value="Isocitrate_lyase_ph_CS"/>
</dbReference>
<organism evidence="1 2">
    <name type="scientific">Orrella marina</name>
    <dbReference type="NCBI Taxonomy" id="2163011"/>
    <lineage>
        <taxon>Bacteria</taxon>
        <taxon>Pseudomonadati</taxon>
        <taxon>Pseudomonadota</taxon>
        <taxon>Betaproteobacteria</taxon>
        <taxon>Burkholderiales</taxon>
        <taxon>Alcaligenaceae</taxon>
        <taxon>Orrella</taxon>
    </lineage>
</organism>
<dbReference type="PROSITE" id="PS00161">
    <property type="entry name" value="ISOCITRATE_LYASE"/>
    <property type="match status" value="1"/>
</dbReference>
<dbReference type="Gene3D" id="3.20.20.60">
    <property type="entry name" value="Phosphoenolpyruvate-binding domains"/>
    <property type="match status" value="1"/>
</dbReference>
<dbReference type="InterPro" id="IPR039556">
    <property type="entry name" value="ICL/PEPM"/>
</dbReference>
<evidence type="ECO:0000313" key="1">
    <source>
        <dbReference type="EMBL" id="AWB35029.1"/>
    </source>
</evidence>
<keyword evidence="2" id="KW-1185">Reference proteome</keyword>
<gene>
    <name evidence="1" type="ORF">DBV39_16265</name>
</gene>
<dbReference type="GO" id="GO:0016833">
    <property type="term" value="F:oxo-acid-lyase activity"/>
    <property type="evidence" value="ECO:0007669"/>
    <property type="project" value="UniProtKB-ARBA"/>
</dbReference>
<dbReference type="InterPro" id="IPR040442">
    <property type="entry name" value="Pyrv_kinase-like_dom_sf"/>
</dbReference>
<dbReference type="AlphaFoldDB" id="A0A2R4XMT9"/>
<dbReference type="InterPro" id="IPR015813">
    <property type="entry name" value="Pyrv/PenolPyrv_kinase-like_dom"/>
</dbReference>
<dbReference type="SUPFAM" id="SSF51621">
    <property type="entry name" value="Phosphoenolpyruvate/pyruvate domain"/>
    <property type="match status" value="1"/>
</dbReference>
<protein>
    <submittedName>
        <fullName evidence="1">Carboxyvinyl-carboxyphosphonate phosphorylmutase</fullName>
    </submittedName>
</protein>
<dbReference type="EMBL" id="CP028901">
    <property type="protein sequence ID" value="AWB35029.1"/>
    <property type="molecule type" value="Genomic_DNA"/>
</dbReference>
<dbReference type="PANTHER" id="PTHR42905">
    <property type="entry name" value="PHOSPHOENOLPYRUVATE CARBOXYLASE"/>
    <property type="match status" value="1"/>
</dbReference>
<proteinExistence type="predicted"/>
<dbReference type="Proteomes" id="UP000244571">
    <property type="component" value="Chromosome"/>
</dbReference>
<dbReference type="CDD" id="cd00377">
    <property type="entry name" value="ICL_PEPM"/>
    <property type="match status" value="1"/>
</dbReference>
<name>A0A2R4XMT9_9BURK</name>
<reference evidence="1 2" key="1">
    <citation type="submission" date="2018-04" db="EMBL/GenBank/DDBJ databases">
        <title>Bordetella sp. HZ20 isolated from seawater.</title>
        <authorList>
            <person name="Sun C."/>
        </authorList>
    </citation>
    <scope>NUCLEOTIDE SEQUENCE [LARGE SCALE GENOMIC DNA]</scope>
    <source>
        <strain evidence="1 2">HZ20</strain>
    </source>
</reference>
<dbReference type="Pfam" id="PF13714">
    <property type="entry name" value="PEP_mutase"/>
    <property type="match status" value="1"/>
</dbReference>
<dbReference type="OrthoDB" id="9771433at2"/>
<sequence length="285" mass="30887">MTSIQEQMRTDLCLAPGVYDALSARMAQQAGFETVYLSGASVAYTRLGGPDIGLLGLTEVADVLRYISEQTDVNVIVDADTGFGNAINVMRTVRLLEREGANAIQLEDQGFPKRCGHLKGKSLVSKAEMVGKLKAALDARRSENTLIIGRTDAIAVGGIDDAIERAVAYQEAGADIVFVEGYRGQEHVDRIMHALHGKVPLMANMVEGGDTPIDSAQTLKEKGYSLVIFPGGLVRALTFAMQGYFASLKQTGTTDSWRDRMLDFTQLNDALQTPAVLELGQRYEP</sequence>
<dbReference type="PANTHER" id="PTHR42905:SF5">
    <property type="entry name" value="CARBOXYVINYL-CARBOXYPHOSPHONATE PHOSPHORYLMUTASE, CHLOROPLASTIC"/>
    <property type="match status" value="1"/>
</dbReference>
<dbReference type="KEGG" id="boz:DBV39_16265"/>
<evidence type="ECO:0000313" key="2">
    <source>
        <dbReference type="Proteomes" id="UP000244571"/>
    </source>
</evidence>